<dbReference type="InterPro" id="IPR000551">
    <property type="entry name" value="MerR-type_HTH_dom"/>
</dbReference>
<dbReference type="EMBL" id="WJQR01000004">
    <property type="protein sequence ID" value="MRI81405.1"/>
    <property type="molecule type" value="Genomic_DNA"/>
</dbReference>
<keyword evidence="1" id="KW-0678">Repressor</keyword>
<dbReference type="Gene3D" id="1.10.1660.10">
    <property type="match status" value="1"/>
</dbReference>
<dbReference type="InterPro" id="IPR047057">
    <property type="entry name" value="MerR_fam"/>
</dbReference>
<accession>A0A844BHE5</accession>
<dbReference type="InterPro" id="IPR009061">
    <property type="entry name" value="DNA-bd_dom_put_sf"/>
</dbReference>
<evidence type="ECO:0000313" key="6">
    <source>
        <dbReference type="EMBL" id="MRI81405.1"/>
    </source>
</evidence>
<dbReference type="Proteomes" id="UP000469870">
    <property type="component" value="Unassembled WGS sequence"/>
</dbReference>
<name>A0A844BHE5_9LACT</name>
<dbReference type="Pfam" id="PF13411">
    <property type="entry name" value="MerR_1"/>
    <property type="match status" value="1"/>
</dbReference>
<evidence type="ECO:0000256" key="2">
    <source>
        <dbReference type="ARBA" id="ARBA00023015"/>
    </source>
</evidence>
<evidence type="ECO:0000313" key="7">
    <source>
        <dbReference type="Proteomes" id="UP000469870"/>
    </source>
</evidence>
<organism evidence="6 7">
    <name type="scientific">Fundicoccus ignavus</name>
    <dbReference type="NCBI Taxonomy" id="2664442"/>
    <lineage>
        <taxon>Bacteria</taxon>
        <taxon>Bacillati</taxon>
        <taxon>Bacillota</taxon>
        <taxon>Bacilli</taxon>
        <taxon>Lactobacillales</taxon>
        <taxon>Aerococcaceae</taxon>
        <taxon>Fundicoccus</taxon>
    </lineage>
</organism>
<keyword evidence="4" id="KW-0804">Transcription</keyword>
<dbReference type="SMART" id="SM00422">
    <property type="entry name" value="HTH_MERR"/>
    <property type="match status" value="1"/>
</dbReference>
<evidence type="ECO:0000256" key="3">
    <source>
        <dbReference type="ARBA" id="ARBA00023125"/>
    </source>
</evidence>
<proteinExistence type="predicted"/>
<dbReference type="GO" id="GO:0003677">
    <property type="term" value="F:DNA binding"/>
    <property type="evidence" value="ECO:0007669"/>
    <property type="project" value="UniProtKB-KW"/>
</dbReference>
<dbReference type="SUPFAM" id="SSF46955">
    <property type="entry name" value="Putative DNA-binding domain"/>
    <property type="match status" value="1"/>
</dbReference>
<protein>
    <submittedName>
        <fullName evidence="6">MerR family transcriptional regulator</fullName>
    </submittedName>
</protein>
<dbReference type="PANTHER" id="PTHR30204:SF69">
    <property type="entry name" value="MERR-FAMILY TRANSCRIPTIONAL REGULATOR"/>
    <property type="match status" value="1"/>
</dbReference>
<gene>
    <name evidence="6" type="ORF">GIY11_05170</name>
</gene>
<dbReference type="PANTHER" id="PTHR30204">
    <property type="entry name" value="REDOX-CYCLING DRUG-SENSING TRANSCRIPTIONAL ACTIVATOR SOXR"/>
    <property type="match status" value="1"/>
</dbReference>
<dbReference type="PROSITE" id="PS50937">
    <property type="entry name" value="HTH_MERR_2"/>
    <property type="match status" value="1"/>
</dbReference>
<dbReference type="GO" id="GO:0003700">
    <property type="term" value="F:DNA-binding transcription factor activity"/>
    <property type="evidence" value="ECO:0007669"/>
    <property type="project" value="InterPro"/>
</dbReference>
<keyword evidence="2" id="KW-0805">Transcription regulation</keyword>
<comment type="caution">
    <text evidence="6">The sequence shown here is derived from an EMBL/GenBank/DDBJ whole genome shotgun (WGS) entry which is preliminary data.</text>
</comment>
<dbReference type="AlphaFoldDB" id="A0A844BHE5"/>
<sequence length="137" mass="16217">MVYVKRKVIKMKTKDITKLSGLSKDTIRFYEKLGLVKPNRESYSREYADDDLERIEQIKQLKGLDFTLSEIKLLVDIDEKYQSIDEIHSMSHDDYQEIIQLLDNKVNYLEEKSKMIEAGLARLKVMQEKIKSINNDR</sequence>
<evidence type="ECO:0000256" key="4">
    <source>
        <dbReference type="ARBA" id="ARBA00023163"/>
    </source>
</evidence>
<feature type="domain" description="HTH merR-type" evidence="5">
    <location>
        <begin position="10"/>
        <end position="77"/>
    </location>
</feature>
<dbReference type="CDD" id="cd00592">
    <property type="entry name" value="HTH_MerR-like"/>
    <property type="match status" value="1"/>
</dbReference>
<keyword evidence="3" id="KW-0238">DNA-binding</keyword>
<evidence type="ECO:0000256" key="1">
    <source>
        <dbReference type="ARBA" id="ARBA00022491"/>
    </source>
</evidence>
<evidence type="ECO:0000259" key="5">
    <source>
        <dbReference type="PROSITE" id="PS50937"/>
    </source>
</evidence>
<reference evidence="6 7" key="1">
    <citation type="submission" date="2019-11" db="EMBL/GenBank/DDBJ databases">
        <title>Characterisation of Fundicoccus ignavus gen. nov. sp. nov., a novel genus of the family Aerococcaceae isolated from bulk tank milk.</title>
        <authorList>
            <person name="Siebert A."/>
            <person name="Huptas C."/>
            <person name="Wenning M."/>
            <person name="Scherer S."/>
            <person name="Doll E.V."/>
        </authorList>
    </citation>
    <scope>NUCLEOTIDE SEQUENCE [LARGE SCALE GENOMIC DNA]</scope>
    <source>
        <strain evidence="6 7">DSM 109653</strain>
    </source>
</reference>